<dbReference type="PANTHER" id="PTHR34512:SF30">
    <property type="entry name" value="OUTER MEMBRANE PROTEIN ASSEMBLY FACTOR BAMB"/>
    <property type="match status" value="1"/>
</dbReference>
<dbReference type="PROSITE" id="PS51257">
    <property type="entry name" value="PROKAR_LIPOPROTEIN"/>
    <property type="match status" value="1"/>
</dbReference>
<feature type="signal peptide" evidence="5">
    <location>
        <begin position="1"/>
        <end position="20"/>
    </location>
</feature>
<dbReference type="InterPro" id="IPR018391">
    <property type="entry name" value="PQQ_b-propeller_rpt"/>
</dbReference>
<comment type="similarity">
    <text evidence="4">Belongs to the BamB family.</text>
</comment>
<comment type="subcellular location">
    <subcellularLocation>
        <location evidence="4">Cell outer membrane</location>
        <topology evidence="4">Lipid-anchor</topology>
    </subcellularLocation>
</comment>
<proteinExistence type="inferred from homology"/>
<accession>A0A1Y6BVN8</accession>
<evidence type="ECO:0000313" key="7">
    <source>
        <dbReference type="EMBL" id="SMF30995.1"/>
    </source>
</evidence>
<evidence type="ECO:0000256" key="3">
    <source>
        <dbReference type="ARBA" id="ARBA00023237"/>
    </source>
</evidence>
<dbReference type="InterPro" id="IPR011047">
    <property type="entry name" value="Quinoprotein_ADH-like_sf"/>
</dbReference>
<evidence type="ECO:0000256" key="5">
    <source>
        <dbReference type="SAM" id="SignalP"/>
    </source>
</evidence>
<dbReference type="InterPro" id="IPR002372">
    <property type="entry name" value="PQQ_rpt_dom"/>
</dbReference>
<gene>
    <name evidence="4" type="primary">bamB</name>
    <name evidence="7" type="ORF">SAMN02745746_02476</name>
</gene>
<keyword evidence="8" id="KW-1185">Reference proteome</keyword>
<dbReference type="NCBIfam" id="TIGR03300">
    <property type="entry name" value="assembly_YfgL"/>
    <property type="match status" value="1"/>
</dbReference>
<dbReference type="AlphaFoldDB" id="A0A1Y6BVN8"/>
<dbReference type="InterPro" id="IPR015943">
    <property type="entry name" value="WD40/YVTN_repeat-like_dom_sf"/>
</dbReference>
<dbReference type="Pfam" id="PF13360">
    <property type="entry name" value="PQQ_2"/>
    <property type="match status" value="1"/>
</dbReference>
<dbReference type="EMBL" id="FXAG01000013">
    <property type="protein sequence ID" value="SMF30995.1"/>
    <property type="molecule type" value="Genomic_DNA"/>
</dbReference>
<dbReference type="InterPro" id="IPR017687">
    <property type="entry name" value="BamB"/>
</dbReference>
<dbReference type="SMART" id="SM00564">
    <property type="entry name" value="PQQ"/>
    <property type="match status" value="5"/>
</dbReference>
<dbReference type="STRING" id="1123014.SAMN02745746_02476"/>
<evidence type="ECO:0000313" key="8">
    <source>
        <dbReference type="Proteomes" id="UP000192920"/>
    </source>
</evidence>
<sequence>MRCRVLVSALISASVLSGCASWFSSSTRVEPTRLQAVRVEQPLKLKWSDSVGDVAHGGFLPVYQNGNVVVAEARGHIEVFDALSGRKVSELALKRELSAGPGVTDTLVLVPTTDGRLLAVDRSSGAVRWEQTLTSLALEAPQAGSEVVTVRTNDGRVTGFALADGKQLWSVSRVLPQLTVENNGSLQRAGDEAILAGQAGGRLLVLSPKNGNVLWEASVASPRGATELERVTDVVSRPVFDAGQVCAVAFQGRVACFDARGGNLLWARDVSSSRGLAVDERNVYVTGDDGSLWAFDRSTGRNIWKLDDLKYRNVSGPAMLGRYVLVTDGEGYAHLVAADSGRIVGRTKVGTERLTGQPVSLGDTALVLGRNGRLAMLSLE</sequence>
<dbReference type="Proteomes" id="UP000192920">
    <property type="component" value="Unassembled WGS sequence"/>
</dbReference>
<keyword evidence="4" id="KW-0564">Palmitate</keyword>
<keyword evidence="3 4" id="KW-0998">Cell outer membrane</keyword>
<dbReference type="HAMAP" id="MF_00923">
    <property type="entry name" value="OM_assembly_BamB"/>
    <property type="match status" value="1"/>
</dbReference>
<dbReference type="GO" id="GO:0043165">
    <property type="term" value="P:Gram-negative-bacterium-type cell outer membrane assembly"/>
    <property type="evidence" value="ECO:0007669"/>
    <property type="project" value="UniProtKB-UniRule"/>
</dbReference>
<keyword evidence="4" id="KW-0449">Lipoprotein</keyword>
<dbReference type="PANTHER" id="PTHR34512">
    <property type="entry name" value="CELL SURFACE PROTEIN"/>
    <property type="match status" value="1"/>
</dbReference>
<organism evidence="7 8">
    <name type="scientific">Pseudogulbenkiania subflava DSM 22618</name>
    <dbReference type="NCBI Taxonomy" id="1123014"/>
    <lineage>
        <taxon>Bacteria</taxon>
        <taxon>Pseudomonadati</taxon>
        <taxon>Pseudomonadota</taxon>
        <taxon>Betaproteobacteria</taxon>
        <taxon>Neisseriales</taxon>
        <taxon>Chromobacteriaceae</taxon>
        <taxon>Pseudogulbenkiania</taxon>
    </lineage>
</organism>
<protein>
    <recommendedName>
        <fullName evidence="4">Outer membrane protein assembly factor BamB</fullName>
    </recommendedName>
</protein>
<reference evidence="8" key="1">
    <citation type="submission" date="2017-04" db="EMBL/GenBank/DDBJ databases">
        <authorList>
            <person name="Varghese N."/>
            <person name="Submissions S."/>
        </authorList>
    </citation>
    <scope>NUCLEOTIDE SEQUENCE [LARGE SCALE GENOMIC DNA]</scope>
    <source>
        <strain evidence="8">DSM 22618</strain>
    </source>
</reference>
<evidence type="ECO:0000256" key="2">
    <source>
        <dbReference type="ARBA" id="ARBA00023136"/>
    </source>
</evidence>
<comment type="subunit">
    <text evidence="4">Part of the Bam complex.</text>
</comment>
<keyword evidence="1 4" id="KW-0732">Signal</keyword>
<keyword evidence="2 4" id="KW-0472">Membrane</keyword>
<comment type="function">
    <text evidence="4">Part of the outer membrane protein assembly complex, which is involved in assembly and insertion of beta-barrel proteins into the outer membrane.</text>
</comment>
<dbReference type="RefSeq" id="WP_085276711.1">
    <property type="nucleotide sequence ID" value="NZ_FXAG01000013.1"/>
</dbReference>
<dbReference type="Gene3D" id="2.130.10.10">
    <property type="entry name" value="YVTN repeat-like/Quinoprotein amine dehydrogenase"/>
    <property type="match status" value="1"/>
</dbReference>
<evidence type="ECO:0000256" key="4">
    <source>
        <dbReference type="HAMAP-Rule" id="MF_00923"/>
    </source>
</evidence>
<name>A0A1Y6BVN8_9NEIS</name>
<evidence type="ECO:0000259" key="6">
    <source>
        <dbReference type="Pfam" id="PF13360"/>
    </source>
</evidence>
<dbReference type="SUPFAM" id="SSF50998">
    <property type="entry name" value="Quinoprotein alcohol dehydrogenase-like"/>
    <property type="match status" value="1"/>
</dbReference>
<feature type="chain" id="PRO_5013412140" description="Outer membrane protein assembly factor BamB" evidence="5">
    <location>
        <begin position="21"/>
        <end position="380"/>
    </location>
</feature>
<feature type="domain" description="Pyrrolo-quinoline quinone repeat" evidence="6">
    <location>
        <begin position="74"/>
        <end position="305"/>
    </location>
</feature>
<evidence type="ECO:0000256" key="1">
    <source>
        <dbReference type="ARBA" id="ARBA00022729"/>
    </source>
</evidence>
<dbReference type="GO" id="GO:0009279">
    <property type="term" value="C:cell outer membrane"/>
    <property type="evidence" value="ECO:0007669"/>
    <property type="project" value="UniProtKB-SubCell"/>
</dbReference>
<dbReference type="GO" id="GO:0051205">
    <property type="term" value="P:protein insertion into membrane"/>
    <property type="evidence" value="ECO:0007669"/>
    <property type="project" value="UniProtKB-UniRule"/>
</dbReference>